<evidence type="ECO:0000313" key="1">
    <source>
        <dbReference type="EMBL" id="JAD33019.1"/>
    </source>
</evidence>
<sequence length="52" mass="6317">MHQAKCYMICVSAWKIAHFRMLHKRTHQSKKLFSTKKLIDFTYGFQLMHETD</sequence>
<protein>
    <submittedName>
        <fullName evidence="1">Uncharacterized protein</fullName>
    </submittedName>
</protein>
<organism evidence="1">
    <name type="scientific">Arundo donax</name>
    <name type="common">Giant reed</name>
    <name type="synonym">Donax arundinaceus</name>
    <dbReference type="NCBI Taxonomy" id="35708"/>
    <lineage>
        <taxon>Eukaryota</taxon>
        <taxon>Viridiplantae</taxon>
        <taxon>Streptophyta</taxon>
        <taxon>Embryophyta</taxon>
        <taxon>Tracheophyta</taxon>
        <taxon>Spermatophyta</taxon>
        <taxon>Magnoliopsida</taxon>
        <taxon>Liliopsida</taxon>
        <taxon>Poales</taxon>
        <taxon>Poaceae</taxon>
        <taxon>PACMAD clade</taxon>
        <taxon>Arundinoideae</taxon>
        <taxon>Arundineae</taxon>
        <taxon>Arundo</taxon>
    </lineage>
</organism>
<reference evidence="1" key="1">
    <citation type="submission" date="2014-09" db="EMBL/GenBank/DDBJ databases">
        <authorList>
            <person name="Magalhaes I.L.F."/>
            <person name="Oliveira U."/>
            <person name="Santos F.R."/>
            <person name="Vidigal T.H.D.A."/>
            <person name="Brescovit A.D."/>
            <person name="Santos A.J."/>
        </authorList>
    </citation>
    <scope>NUCLEOTIDE SEQUENCE</scope>
    <source>
        <tissue evidence="1">Shoot tissue taken approximately 20 cm above the soil surface</tissue>
    </source>
</reference>
<reference evidence="1" key="2">
    <citation type="journal article" date="2015" name="Data Brief">
        <title>Shoot transcriptome of the giant reed, Arundo donax.</title>
        <authorList>
            <person name="Barrero R.A."/>
            <person name="Guerrero F.D."/>
            <person name="Moolhuijzen P."/>
            <person name="Goolsby J.A."/>
            <person name="Tidwell J."/>
            <person name="Bellgard S.E."/>
            <person name="Bellgard M.I."/>
        </authorList>
    </citation>
    <scope>NUCLEOTIDE SEQUENCE</scope>
    <source>
        <tissue evidence="1">Shoot tissue taken approximately 20 cm above the soil surface</tissue>
    </source>
</reference>
<dbReference type="EMBL" id="GBRH01264876">
    <property type="protein sequence ID" value="JAD33019.1"/>
    <property type="molecule type" value="Transcribed_RNA"/>
</dbReference>
<name>A0A0A9M5L9_ARUDO</name>
<accession>A0A0A9M5L9</accession>
<proteinExistence type="predicted"/>
<dbReference type="AlphaFoldDB" id="A0A0A9M5L9"/>